<dbReference type="HOGENOM" id="CLU_1403705_0_0_1"/>
<evidence type="ECO:0000313" key="1">
    <source>
        <dbReference type="EMBL" id="EKC20469.1"/>
    </source>
</evidence>
<sequence length="194" mass="21957">MYPWSMNKSGFEDNSVEYGLGPNGEFDEDDDVPLALYAQRFNGSFEDIVCVDDNMKIVETRSKDDTVNDILGSNSELNAIECLMGGILYMYNYTRQQAPKDVNNNLTEFPYEEHVPKAGVYLECAAGGLFIFTLLLTFLDAMYYEKRESSSIGPVIDEEKPKSVGKDKIINENKKKGDKLVLEDVTEEKSEKKK</sequence>
<name>K1PNM4_MAGGI</name>
<dbReference type="AlphaFoldDB" id="K1PNM4"/>
<protein>
    <submittedName>
        <fullName evidence="1">Uncharacterized protein</fullName>
    </submittedName>
</protein>
<dbReference type="EMBL" id="JH816143">
    <property type="protein sequence ID" value="EKC20469.1"/>
    <property type="molecule type" value="Genomic_DNA"/>
</dbReference>
<accession>K1PNM4</accession>
<proteinExistence type="predicted"/>
<reference evidence="1" key="1">
    <citation type="journal article" date="2012" name="Nature">
        <title>The oyster genome reveals stress adaptation and complexity of shell formation.</title>
        <authorList>
            <person name="Zhang G."/>
            <person name="Fang X."/>
            <person name="Guo X."/>
            <person name="Li L."/>
            <person name="Luo R."/>
            <person name="Xu F."/>
            <person name="Yang P."/>
            <person name="Zhang L."/>
            <person name="Wang X."/>
            <person name="Qi H."/>
            <person name="Xiong Z."/>
            <person name="Que H."/>
            <person name="Xie Y."/>
            <person name="Holland P.W."/>
            <person name="Paps J."/>
            <person name="Zhu Y."/>
            <person name="Wu F."/>
            <person name="Chen Y."/>
            <person name="Wang J."/>
            <person name="Peng C."/>
            <person name="Meng J."/>
            <person name="Yang L."/>
            <person name="Liu J."/>
            <person name="Wen B."/>
            <person name="Zhang N."/>
            <person name="Huang Z."/>
            <person name="Zhu Q."/>
            <person name="Feng Y."/>
            <person name="Mount A."/>
            <person name="Hedgecock D."/>
            <person name="Xu Z."/>
            <person name="Liu Y."/>
            <person name="Domazet-Loso T."/>
            <person name="Du Y."/>
            <person name="Sun X."/>
            <person name="Zhang S."/>
            <person name="Liu B."/>
            <person name="Cheng P."/>
            <person name="Jiang X."/>
            <person name="Li J."/>
            <person name="Fan D."/>
            <person name="Wang W."/>
            <person name="Fu W."/>
            <person name="Wang T."/>
            <person name="Wang B."/>
            <person name="Zhang J."/>
            <person name="Peng Z."/>
            <person name="Li Y."/>
            <person name="Li N."/>
            <person name="Wang J."/>
            <person name="Chen M."/>
            <person name="He Y."/>
            <person name="Tan F."/>
            <person name="Song X."/>
            <person name="Zheng Q."/>
            <person name="Huang R."/>
            <person name="Yang H."/>
            <person name="Du X."/>
            <person name="Chen L."/>
            <person name="Yang M."/>
            <person name="Gaffney P.M."/>
            <person name="Wang S."/>
            <person name="Luo L."/>
            <person name="She Z."/>
            <person name="Ming Y."/>
            <person name="Huang W."/>
            <person name="Zhang S."/>
            <person name="Huang B."/>
            <person name="Zhang Y."/>
            <person name="Qu T."/>
            <person name="Ni P."/>
            <person name="Miao G."/>
            <person name="Wang J."/>
            <person name="Wang Q."/>
            <person name="Steinberg C.E."/>
            <person name="Wang H."/>
            <person name="Li N."/>
            <person name="Qian L."/>
            <person name="Zhang G."/>
            <person name="Li Y."/>
            <person name="Yang H."/>
            <person name="Liu X."/>
            <person name="Wang J."/>
            <person name="Yin Y."/>
            <person name="Wang J."/>
        </authorList>
    </citation>
    <scope>NUCLEOTIDE SEQUENCE [LARGE SCALE GENOMIC DNA]</scope>
    <source>
        <strain evidence="1">05x7-T-G4-1.051#20</strain>
    </source>
</reference>
<organism evidence="1">
    <name type="scientific">Magallana gigas</name>
    <name type="common">Pacific oyster</name>
    <name type="synonym">Crassostrea gigas</name>
    <dbReference type="NCBI Taxonomy" id="29159"/>
    <lineage>
        <taxon>Eukaryota</taxon>
        <taxon>Metazoa</taxon>
        <taxon>Spiralia</taxon>
        <taxon>Lophotrochozoa</taxon>
        <taxon>Mollusca</taxon>
        <taxon>Bivalvia</taxon>
        <taxon>Autobranchia</taxon>
        <taxon>Pteriomorphia</taxon>
        <taxon>Ostreida</taxon>
        <taxon>Ostreoidea</taxon>
        <taxon>Ostreidae</taxon>
        <taxon>Magallana</taxon>
    </lineage>
</organism>
<gene>
    <name evidence="1" type="ORF">CGI_10006052</name>
</gene>
<dbReference type="InParanoid" id="K1PNM4"/>